<organism evidence="1 2">
    <name type="scientific">Dermacentor silvarum</name>
    <name type="common">Tick</name>
    <dbReference type="NCBI Taxonomy" id="543639"/>
    <lineage>
        <taxon>Eukaryota</taxon>
        <taxon>Metazoa</taxon>
        <taxon>Ecdysozoa</taxon>
        <taxon>Arthropoda</taxon>
        <taxon>Chelicerata</taxon>
        <taxon>Arachnida</taxon>
        <taxon>Acari</taxon>
        <taxon>Parasitiformes</taxon>
        <taxon>Ixodida</taxon>
        <taxon>Ixodoidea</taxon>
        <taxon>Ixodidae</taxon>
        <taxon>Rhipicephalinae</taxon>
        <taxon>Dermacentor</taxon>
    </lineage>
</organism>
<sequence length="102" mass="11450">MKDVLSEGNMFFLTSRLLQDCLENLFSIIRLRKPALNVYDMKCALKLVCVSQLSTTNYDVDDTQYLIDLLSAGMQEAAAETEAIDDSEIPFVEELTSAKCQC</sequence>
<keyword evidence="2" id="KW-1185">Reference proteome</keyword>
<accession>A0ACB8CW11</accession>
<dbReference type="EMBL" id="CM023473">
    <property type="protein sequence ID" value="KAH7953327.1"/>
    <property type="molecule type" value="Genomic_DNA"/>
</dbReference>
<comment type="caution">
    <text evidence="1">The sequence shown here is derived from an EMBL/GenBank/DDBJ whole genome shotgun (WGS) entry which is preliminary data.</text>
</comment>
<reference evidence="1" key="1">
    <citation type="submission" date="2020-05" db="EMBL/GenBank/DDBJ databases">
        <title>Large-scale comparative analyses of tick genomes elucidate their genetic diversity and vector capacities.</title>
        <authorList>
            <person name="Jia N."/>
            <person name="Wang J."/>
            <person name="Shi W."/>
            <person name="Du L."/>
            <person name="Sun Y."/>
            <person name="Zhan W."/>
            <person name="Jiang J."/>
            <person name="Wang Q."/>
            <person name="Zhang B."/>
            <person name="Ji P."/>
            <person name="Sakyi L.B."/>
            <person name="Cui X."/>
            <person name="Yuan T."/>
            <person name="Jiang B."/>
            <person name="Yang W."/>
            <person name="Lam T.T.-Y."/>
            <person name="Chang Q."/>
            <person name="Ding S."/>
            <person name="Wang X."/>
            <person name="Zhu J."/>
            <person name="Ruan X."/>
            <person name="Zhao L."/>
            <person name="Wei J."/>
            <person name="Que T."/>
            <person name="Du C."/>
            <person name="Cheng J."/>
            <person name="Dai P."/>
            <person name="Han X."/>
            <person name="Huang E."/>
            <person name="Gao Y."/>
            <person name="Liu J."/>
            <person name="Shao H."/>
            <person name="Ye R."/>
            <person name="Li L."/>
            <person name="Wei W."/>
            <person name="Wang X."/>
            <person name="Wang C."/>
            <person name="Yang T."/>
            <person name="Huo Q."/>
            <person name="Li W."/>
            <person name="Guo W."/>
            <person name="Chen H."/>
            <person name="Zhou L."/>
            <person name="Ni X."/>
            <person name="Tian J."/>
            <person name="Zhou Y."/>
            <person name="Sheng Y."/>
            <person name="Liu T."/>
            <person name="Pan Y."/>
            <person name="Xia L."/>
            <person name="Li J."/>
            <person name="Zhao F."/>
            <person name="Cao W."/>
        </authorList>
    </citation>
    <scope>NUCLEOTIDE SEQUENCE</scope>
    <source>
        <strain evidence="1">Dsil-2018</strain>
    </source>
</reference>
<gene>
    <name evidence="1" type="ORF">HPB49_007174</name>
</gene>
<proteinExistence type="predicted"/>
<dbReference type="Proteomes" id="UP000821865">
    <property type="component" value="Chromosome 4"/>
</dbReference>
<evidence type="ECO:0000313" key="1">
    <source>
        <dbReference type="EMBL" id="KAH7953327.1"/>
    </source>
</evidence>
<name>A0ACB8CW11_DERSI</name>
<evidence type="ECO:0000313" key="2">
    <source>
        <dbReference type="Proteomes" id="UP000821865"/>
    </source>
</evidence>
<protein>
    <submittedName>
        <fullName evidence="1">Uncharacterized protein</fullName>
    </submittedName>
</protein>